<name>A0ABV0TE70_9TELE</name>
<sequence>MNLPHPRQRPGSIGSDCRIPRSTCPPSNVTHQLGEPAHTAYQSVNLRFCGLLTSPSLNRFIKSKPCFFLFIIQTILWKKVLCSDEIKIELSGQNAKHCMAEN</sequence>
<dbReference type="Proteomes" id="UP001482620">
    <property type="component" value="Unassembled WGS sequence"/>
</dbReference>
<evidence type="ECO:0000313" key="3">
    <source>
        <dbReference type="Proteomes" id="UP001482620"/>
    </source>
</evidence>
<keyword evidence="3" id="KW-1185">Reference proteome</keyword>
<organism evidence="2 3">
    <name type="scientific">Ilyodon furcidens</name>
    <name type="common">goldbreast splitfin</name>
    <dbReference type="NCBI Taxonomy" id="33524"/>
    <lineage>
        <taxon>Eukaryota</taxon>
        <taxon>Metazoa</taxon>
        <taxon>Chordata</taxon>
        <taxon>Craniata</taxon>
        <taxon>Vertebrata</taxon>
        <taxon>Euteleostomi</taxon>
        <taxon>Actinopterygii</taxon>
        <taxon>Neopterygii</taxon>
        <taxon>Teleostei</taxon>
        <taxon>Neoteleostei</taxon>
        <taxon>Acanthomorphata</taxon>
        <taxon>Ovalentaria</taxon>
        <taxon>Atherinomorphae</taxon>
        <taxon>Cyprinodontiformes</taxon>
        <taxon>Goodeidae</taxon>
        <taxon>Ilyodon</taxon>
    </lineage>
</organism>
<gene>
    <name evidence="2" type="ORF">ILYODFUR_030423</name>
</gene>
<protein>
    <submittedName>
        <fullName evidence="2">Uncharacterized protein</fullName>
    </submittedName>
</protein>
<proteinExistence type="predicted"/>
<evidence type="ECO:0000256" key="1">
    <source>
        <dbReference type="SAM" id="MobiDB-lite"/>
    </source>
</evidence>
<dbReference type="EMBL" id="JAHRIQ010027677">
    <property type="protein sequence ID" value="MEQ2230547.1"/>
    <property type="molecule type" value="Genomic_DNA"/>
</dbReference>
<reference evidence="2 3" key="1">
    <citation type="submission" date="2021-06" db="EMBL/GenBank/DDBJ databases">
        <authorList>
            <person name="Palmer J.M."/>
        </authorList>
    </citation>
    <scope>NUCLEOTIDE SEQUENCE [LARGE SCALE GENOMIC DNA]</scope>
    <source>
        <strain evidence="3">if_2019</strain>
        <tissue evidence="2">Muscle</tissue>
    </source>
</reference>
<accession>A0ABV0TE70</accession>
<feature type="region of interest" description="Disordered" evidence="1">
    <location>
        <begin position="1"/>
        <end position="21"/>
    </location>
</feature>
<evidence type="ECO:0000313" key="2">
    <source>
        <dbReference type="EMBL" id="MEQ2230547.1"/>
    </source>
</evidence>
<comment type="caution">
    <text evidence="2">The sequence shown here is derived from an EMBL/GenBank/DDBJ whole genome shotgun (WGS) entry which is preliminary data.</text>
</comment>